<dbReference type="CDD" id="cd24082">
    <property type="entry name" value="ASKHA_NBD_GspK-like"/>
    <property type="match status" value="1"/>
</dbReference>
<dbReference type="EMBL" id="JACIIU010000004">
    <property type="protein sequence ID" value="MBB6260749.1"/>
    <property type="molecule type" value="Genomic_DNA"/>
</dbReference>
<feature type="domain" description="ATPase BadF/BadG/BcrA/BcrD type" evidence="1">
    <location>
        <begin position="6"/>
        <end position="279"/>
    </location>
</feature>
<dbReference type="SUPFAM" id="SSF53067">
    <property type="entry name" value="Actin-like ATPase domain"/>
    <property type="match status" value="2"/>
</dbReference>
<dbReference type="GO" id="GO:0047931">
    <property type="term" value="F:glucosamine kinase activity"/>
    <property type="evidence" value="ECO:0007669"/>
    <property type="project" value="UniProtKB-EC"/>
</dbReference>
<dbReference type="InterPro" id="IPR052519">
    <property type="entry name" value="Euk-type_GlcNAc_Kinase"/>
</dbReference>
<protein>
    <submittedName>
        <fullName evidence="2">Glucosamine kinase</fullName>
        <ecNumber evidence="2">2.7.1.8</ecNumber>
    </submittedName>
</protein>
<evidence type="ECO:0000313" key="2">
    <source>
        <dbReference type="EMBL" id="MBB6260749.1"/>
    </source>
</evidence>
<dbReference type="PANTHER" id="PTHR43190">
    <property type="entry name" value="N-ACETYL-D-GLUCOSAMINE KINASE"/>
    <property type="match status" value="1"/>
</dbReference>
<dbReference type="Proteomes" id="UP000555393">
    <property type="component" value="Unassembled WGS sequence"/>
</dbReference>
<dbReference type="Gene3D" id="3.30.420.40">
    <property type="match status" value="2"/>
</dbReference>
<dbReference type="InterPro" id="IPR043129">
    <property type="entry name" value="ATPase_NBD"/>
</dbReference>
<keyword evidence="2" id="KW-0808">Transferase</keyword>
<keyword evidence="3" id="KW-1185">Reference proteome</keyword>
<gene>
    <name evidence="2" type="ORF">FHS77_001290</name>
</gene>
<keyword evidence="2" id="KW-0418">Kinase</keyword>
<proteinExistence type="predicted"/>
<dbReference type="EC" id="2.7.1.8" evidence="2"/>
<reference evidence="2 3" key="1">
    <citation type="submission" date="2020-08" db="EMBL/GenBank/DDBJ databases">
        <title>Genomic Encyclopedia of Type Strains, Phase IV (KMG-IV): sequencing the most valuable type-strain genomes for metagenomic binning, comparative biology and taxonomic classification.</title>
        <authorList>
            <person name="Goeker M."/>
        </authorList>
    </citation>
    <scope>NUCLEOTIDE SEQUENCE [LARGE SCALE GENOMIC DNA]</scope>
    <source>
        <strain evidence="2 3">DSM 22336</strain>
    </source>
</reference>
<comment type="caution">
    <text evidence="2">The sequence shown here is derived from an EMBL/GenBank/DDBJ whole genome shotgun (WGS) entry which is preliminary data.</text>
</comment>
<evidence type="ECO:0000313" key="3">
    <source>
        <dbReference type="Proteomes" id="UP000555393"/>
    </source>
</evidence>
<dbReference type="RefSeq" id="WP_184221449.1">
    <property type="nucleotide sequence ID" value="NZ_JACIIU010000004.1"/>
</dbReference>
<accession>A0A841LYQ1</accession>
<dbReference type="AlphaFoldDB" id="A0A841LYQ1"/>
<name>A0A841LYQ1_9HYPH</name>
<dbReference type="Pfam" id="PF01869">
    <property type="entry name" value="BcrAD_BadFG"/>
    <property type="match status" value="1"/>
</dbReference>
<sequence>MSQFFIGIDGGGTGSRAVVADQNGNVLGHGTSGAANIVTDPEQSTHHILEAVQAAFNAAQLDISLYAQSAATLGLAGANIASARDAILANMPFARSEIVSDGLIALQGALGDEDGTVVILGTGSAYITRKGDNISWRGGWGFQLSDLGSGARLGRSLLQEVLLSYDRIIAASPLTEHVMAQFGNEPAQLVEFSKTARPSAYAAFAPDIFNYADQDDQVALSVIQQAAGDIAQTLRVLIEEGTDKISMLGGLAPLYQKYLPAEQQALIVPPQAEALEGALQLALNKFK</sequence>
<evidence type="ECO:0000259" key="1">
    <source>
        <dbReference type="Pfam" id="PF01869"/>
    </source>
</evidence>
<dbReference type="InterPro" id="IPR002731">
    <property type="entry name" value="ATPase_BadF"/>
</dbReference>
<organism evidence="2 3">
    <name type="scientific">Paenochrobactrum gallinarii</name>
    <dbReference type="NCBI Taxonomy" id="643673"/>
    <lineage>
        <taxon>Bacteria</taxon>
        <taxon>Pseudomonadati</taxon>
        <taxon>Pseudomonadota</taxon>
        <taxon>Alphaproteobacteria</taxon>
        <taxon>Hyphomicrobiales</taxon>
        <taxon>Brucellaceae</taxon>
        <taxon>Paenochrobactrum</taxon>
    </lineage>
</organism>
<dbReference type="PANTHER" id="PTHR43190:SF3">
    <property type="entry name" value="N-ACETYL-D-GLUCOSAMINE KINASE"/>
    <property type="match status" value="1"/>
</dbReference>